<sequence length="364" mass="41435">MEFYATCTPGLEFISAKEIEGKGLGRLIELREGRGRVIFESEYDMIPSLNCSLRSVERIVLLLARERTSELDGIYRAVKGIDFSFMRPEWSFAVRSNRLGEHDFTSVDIGRVAGQAVIDSYMEARGVRLKVNLDSPDVIVRCDLIKDELLVGIDMTGDEGLHKRNYRVYQHPAPLNPTLASSLIYLSEWSHEHSLLDPFCGSGTILFEAGMIARGTPVCKFRRDFAFLKFFGELPSFEERDVELKLYGVEKFRKHIEGAELIARYVGIYPEFIQGHAERIGKYFDSVDFIVTNPPYGLRIGKKGIIEKIYAGFLRAASSILKKRMVVITSETSIFEKHARDNFEKIEKLEVMYGGLRTGVYIVR</sequence>
<dbReference type="NCBIfam" id="NF040721">
    <property type="entry name" value="Trm14_Arch"/>
    <property type="match status" value="1"/>
</dbReference>
<dbReference type="GO" id="GO:0030488">
    <property type="term" value="P:tRNA methylation"/>
    <property type="evidence" value="ECO:0007669"/>
    <property type="project" value="TreeGrafter"/>
</dbReference>
<dbReference type="InterPro" id="IPR054170">
    <property type="entry name" value="RlmL_1st"/>
</dbReference>
<gene>
    <name evidence="7" type="ORF">D9Q81_09365</name>
</gene>
<dbReference type="PANTHER" id="PTHR14911:SF13">
    <property type="entry name" value="TRNA (GUANINE(6)-N2)-METHYLTRANSFERASE THUMP3"/>
    <property type="match status" value="1"/>
</dbReference>
<reference evidence="7 8" key="1">
    <citation type="submission" date="2018-10" db="EMBL/GenBank/DDBJ databases">
        <title>Co-occurring genomic capacity for anaerobic methane metabolism and dissimilatory sulfite reduction discovered in the Korarchaeota.</title>
        <authorList>
            <person name="Mckay L.J."/>
            <person name="Dlakic M."/>
            <person name="Fields M.W."/>
            <person name="Delmont T.O."/>
            <person name="Eren A.M."/>
            <person name="Jay Z.J."/>
            <person name="Klingelsmith K.B."/>
            <person name="Rusch D.B."/>
            <person name="Inskeep W.P."/>
        </authorList>
    </citation>
    <scope>NUCLEOTIDE SEQUENCE [LARGE SCALE GENOMIC DNA]</scope>
    <source>
        <strain evidence="7 8">WS</strain>
    </source>
</reference>
<dbReference type="CDD" id="cd11715">
    <property type="entry name" value="THUMP_AdoMetMT"/>
    <property type="match status" value="1"/>
</dbReference>
<dbReference type="InterPro" id="IPR000241">
    <property type="entry name" value="RlmKL-like_Mtase"/>
</dbReference>
<feature type="domain" description="THUMP" evidence="6">
    <location>
        <begin position="44"/>
        <end position="155"/>
    </location>
</feature>
<dbReference type="InterPro" id="IPR004114">
    <property type="entry name" value="THUMP_dom"/>
</dbReference>
<evidence type="ECO:0000313" key="7">
    <source>
        <dbReference type="EMBL" id="RSN67076.1"/>
    </source>
</evidence>
<dbReference type="Gene3D" id="3.40.50.150">
    <property type="entry name" value="Vaccinia Virus protein VP39"/>
    <property type="match status" value="1"/>
</dbReference>
<proteinExistence type="predicted"/>
<dbReference type="InterPro" id="IPR002052">
    <property type="entry name" value="DNA_methylase_N6_adenine_CS"/>
</dbReference>
<dbReference type="RefSeq" id="WP_125743047.1">
    <property type="nucleotide sequence ID" value="NZ_RCOR01000050.1"/>
</dbReference>
<evidence type="ECO:0000313" key="8">
    <source>
        <dbReference type="Proteomes" id="UP000278149"/>
    </source>
</evidence>
<dbReference type="PANTHER" id="PTHR14911">
    <property type="entry name" value="THUMP DOMAIN-CONTAINING"/>
    <property type="match status" value="1"/>
</dbReference>
<evidence type="ECO:0000256" key="3">
    <source>
        <dbReference type="ARBA" id="ARBA00022679"/>
    </source>
</evidence>
<evidence type="ECO:0000256" key="4">
    <source>
        <dbReference type="ARBA" id="ARBA00022694"/>
    </source>
</evidence>
<evidence type="ECO:0000256" key="2">
    <source>
        <dbReference type="ARBA" id="ARBA00022603"/>
    </source>
</evidence>
<evidence type="ECO:0000259" key="6">
    <source>
        <dbReference type="PROSITE" id="PS51165"/>
    </source>
</evidence>
<evidence type="ECO:0000256" key="1">
    <source>
        <dbReference type="ARBA" id="ARBA00004496"/>
    </source>
</evidence>
<dbReference type="SUPFAM" id="SSF143437">
    <property type="entry name" value="THUMP domain-like"/>
    <property type="match status" value="1"/>
</dbReference>
<comment type="subcellular location">
    <subcellularLocation>
        <location evidence="1">Cytoplasm</location>
    </subcellularLocation>
</comment>
<keyword evidence="5" id="KW-0694">RNA-binding</keyword>
<dbReference type="Pfam" id="PF02926">
    <property type="entry name" value="THUMP"/>
    <property type="match status" value="1"/>
</dbReference>
<keyword evidence="3 7" id="KW-0808">Transferase</keyword>
<dbReference type="EMBL" id="RCOR01000050">
    <property type="protein sequence ID" value="RSN67076.1"/>
    <property type="molecule type" value="Genomic_DNA"/>
</dbReference>
<dbReference type="GO" id="GO:0005737">
    <property type="term" value="C:cytoplasm"/>
    <property type="evidence" value="ECO:0007669"/>
    <property type="project" value="UniProtKB-SubCell"/>
</dbReference>
<dbReference type="SUPFAM" id="SSF53335">
    <property type="entry name" value="S-adenosyl-L-methionine-dependent methyltransferases"/>
    <property type="match status" value="1"/>
</dbReference>
<dbReference type="SMART" id="SM00981">
    <property type="entry name" value="THUMP"/>
    <property type="match status" value="1"/>
</dbReference>
<dbReference type="Gene3D" id="3.30.2130.30">
    <property type="match status" value="1"/>
</dbReference>
<dbReference type="Pfam" id="PF01170">
    <property type="entry name" value="UPF0020"/>
    <property type="match status" value="1"/>
</dbReference>
<dbReference type="PROSITE" id="PS51165">
    <property type="entry name" value="THUMP"/>
    <property type="match status" value="1"/>
</dbReference>
<dbReference type="Pfam" id="PF22020">
    <property type="entry name" value="RlmL_1st"/>
    <property type="match status" value="1"/>
</dbReference>
<protein>
    <submittedName>
        <fullName evidence="7">Class I SAM-dependent RNA methyltransferase</fullName>
    </submittedName>
</protein>
<keyword evidence="2 7" id="KW-0489">Methyltransferase</keyword>
<name>A0A429FZW4_9CREN</name>
<dbReference type="GO" id="GO:0003723">
    <property type="term" value="F:RNA binding"/>
    <property type="evidence" value="ECO:0007669"/>
    <property type="project" value="UniProtKB-UniRule"/>
</dbReference>
<keyword evidence="4" id="KW-0819">tRNA processing</keyword>
<comment type="caution">
    <text evidence="7">The sequence shown here is derived from an EMBL/GenBank/DDBJ whole genome shotgun (WGS) entry which is preliminary data.</text>
</comment>
<organism evidence="7 8">
    <name type="scientific">Candidatus Korarchaeum cryptofilum</name>
    <dbReference type="NCBI Taxonomy" id="498846"/>
    <lineage>
        <taxon>Archaea</taxon>
        <taxon>Thermoproteota</taxon>
        <taxon>Candidatus Korarchaeia</taxon>
        <taxon>Candidatus Korarchaeales</taxon>
        <taxon>Candidatus Korarchaeaceae</taxon>
        <taxon>Candidatus Korarchaeum</taxon>
    </lineage>
</organism>
<dbReference type="PROSITE" id="PS00092">
    <property type="entry name" value="N6_MTASE"/>
    <property type="match status" value="1"/>
</dbReference>
<evidence type="ECO:0000256" key="5">
    <source>
        <dbReference type="PROSITE-ProRule" id="PRU00529"/>
    </source>
</evidence>
<dbReference type="InterPro" id="IPR053485">
    <property type="entry name" value="tRNA_guanine-N2-MTase"/>
</dbReference>
<accession>A0A429FZW4</accession>
<dbReference type="FunFam" id="3.40.50.150:FF:000409">
    <property type="entry name" value="RNA methylase, PF01170 family"/>
    <property type="match status" value="1"/>
</dbReference>
<dbReference type="AlphaFoldDB" id="A0A429FZW4"/>
<dbReference type="GO" id="GO:0016423">
    <property type="term" value="F:tRNA (guanine) methyltransferase activity"/>
    <property type="evidence" value="ECO:0007669"/>
    <property type="project" value="TreeGrafter"/>
</dbReference>
<dbReference type="InterPro" id="IPR029063">
    <property type="entry name" value="SAM-dependent_MTases_sf"/>
</dbReference>
<dbReference type="PRINTS" id="PR00507">
    <property type="entry name" value="N12N6MTFRASE"/>
</dbReference>
<dbReference type="Proteomes" id="UP000278149">
    <property type="component" value="Unassembled WGS sequence"/>
</dbReference>